<dbReference type="GO" id="GO:0008143">
    <property type="term" value="F:poly(A) binding"/>
    <property type="evidence" value="ECO:0007669"/>
    <property type="project" value="TreeGrafter"/>
</dbReference>
<protein>
    <recommendedName>
        <fullName evidence="4">Protein kinase domain-containing protein</fullName>
    </recommendedName>
</protein>
<organism evidence="5 6">
    <name type="scientific">Aphanomyces astaci</name>
    <name type="common">Crayfish plague agent</name>
    <dbReference type="NCBI Taxonomy" id="112090"/>
    <lineage>
        <taxon>Eukaryota</taxon>
        <taxon>Sar</taxon>
        <taxon>Stramenopiles</taxon>
        <taxon>Oomycota</taxon>
        <taxon>Saprolegniomycetes</taxon>
        <taxon>Saprolegniales</taxon>
        <taxon>Verrucalvaceae</taxon>
        <taxon>Aphanomyces</taxon>
    </lineage>
</organism>
<evidence type="ECO:0000256" key="1">
    <source>
        <dbReference type="ARBA" id="ARBA00022664"/>
    </source>
</evidence>
<dbReference type="GO" id="GO:0000932">
    <property type="term" value="C:P-body"/>
    <property type="evidence" value="ECO:0007669"/>
    <property type="project" value="TreeGrafter"/>
</dbReference>
<proteinExistence type="predicted"/>
<accession>A0A3R7ZFA9</accession>
<dbReference type="Proteomes" id="UP000284702">
    <property type="component" value="Unassembled WGS sequence"/>
</dbReference>
<evidence type="ECO:0000313" key="6">
    <source>
        <dbReference type="Proteomes" id="UP000284702"/>
    </source>
</evidence>
<comment type="caution">
    <text evidence="5">The sequence shown here is derived from an EMBL/GenBank/DDBJ whole genome shotgun (WGS) entry which is preliminary data.</text>
</comment>
<dbReference type="GO" id="GO:0006397">
    <property type="term" value="P:mRNA processing"/>
    <property type="evidence" value="ECO:0007669"/>
    <property type="project" value="UniProtKB-KW"/>
</dbReference>
<dbReference type="AlphaFoldDB" id="A0A3R7ZFA9"/>
<evidence type="ECO:0000313" key="5">
    <source>
        <dbReference type="EMBL" id="RQM26826.1"/>
    </source>
</evidence>
<dbReference type="SUPFAM" id="SSF56112">
    <property type="entry name" value="Protein kinase-like (PK-like)"/>
    <property type="match status" value="1"/>
</dbReference>
<dbReference type="InterPro" id="IPR011009">
    <property type="entry name" value="Kinase-like_dom_sf"/>
</dbReference>
<dbReference type="InterPro" id="IPR000719">
    <property type="entry name" value="Prot_kinase_dom"/>
</dbReference>
<dbReference type="Gene3D" id="1.10.510.10">
    <property type="entry name" value="Transferase(Phosphotransferase) domain 1"/>
    <property type="match status" value="1"/>
</dbReference>
<dbReference type="GO" id="GO:0000289">
    <property type="term" value="P:nuclear-transcribed mRNA poly(A) tail shortening"/>
    <property type="evidence" value="ECO:0007669"/>
    <property type="project" value="InterPro"/>
</dbReference>
<dbReference type="PANTHER" id="PTHR12272">
    <property type="entry name" value="DEADENYLATION COMPLEX SUBUNIT PAN3"/>
    <property type="match status" value="1"/>
</dbReference>
<keyword evidence="2" id="KW-0175">Coiled coil</keyword>
<evidence type="ECO:0000259" key="4">
    <source>
        <dbReference type="PROSITE" id="PS50011"/>
    </source>
</evidence>
<dbReference type="GO" id="GO:0005524">
    <property type="term" value="F:ATP binding"/>
    <property type="evidence" value="ECO:0007669"/>
    <property type="project" value="InterPro"/>
</dbReference>
<name>A0A3R7ZFA9_APHAT</name>
<evidence type="ECO:0000256" key="2">
    <source>
        <dbReference type="ARBA" id="ARBA00023054"/>
    </source>
</evidence>
<evidence type="ECO:0000256" key="3">
    <source>
        <dbReference type="SAM" id="MobiDB-lite"/>
    </source>
</evidence>
<feature type="domain" description="Protein kinase" evidence="4">
    <location>
        <begin position="161"/>
        <end position="317"/>
    </location>
</feature>
<dbReference type="EMBL" id="MZMZ02002223">
    <property type="protein sequence ID" value="RQM26826.1"/>
    <property type="molecule type" value="Genomic_DNA"/>
</dbReference>
<keyword evidence="1" id="KW-0507">mRNA processing</keyword>
<sequence length="317" mass="34733">MAANQSIKELMTAETKASKIISEARQDYEKNKEAVLNLMYGHVTKVVLKVPAARKETHKAASQYGGGAPRRSSSLTSSPLLATASDLTSTAAPFVPQQLQRPAPSSADPSESAPLVQVTRGGCIFFVPEADATGGIHVDPGDERYKEIPSQFVCMWPLDTTTSQHRNVAGSFGYPSHSYKVLSDTDGRTYALRRIENARTTPTIVQQAVDMWKRVQHAAMVPLHRGFVSHGGEKKGIYLTEIFHCLVALFFLCEYYPGAVSLHQKYIQQQHPPSEAFLWSVLTQVCGALRVVHGASLACKSIHAKRLLITCTCGVYM</sequence>
<dbReference type="PROSITE" id="PS50011">
    <property type="entry name" value="PROTEIN_KINASE_DOM"/>
    <property type="match status" value="1"/>
</dbReference>
<dbReference type="GO" id="GO:0004672">
    <property type="term" value="F:protein kinase activity"/>
    <property type="evidence" value="ECO:0007669"/>
    <property type="project" value="InterPro"/>
</dbReference>
<dbReference type="PANTHER" id="PTHR12272:SF11">
    <property type="entry name" value="PAN2-PAN3 DEADENYLATION COMPLEX SUBUNIT PAN3"/>
    <property type="match status" value="1"/>
</dbReference>
<gene>
    <name evidence="5" type="ORF">B5M09_009174</name>
</gene>
<keyword evidence="6" id="KW-1185">Reference proteome</keyword>
<dbReference type="GO" id="GO:0031251">
    <property type="term" value="C:PAN complex"/>
    <property type="evidence" value="ECO:0007669"/>
    <property type="project" value="InterPro"/>
</dbReference>
<reference evidence="5" key="1">
    <citation type="submission" date="2018-07" db="EMBL/GenBank/DDBJ databases">
        <title>Annotation of Aphanomyces astaci genome assembly.</title>
        <authorList>
            <person name="Studholme D.J."/>
        </authorList>
    </citation>
    <scope>NUCLEOTIDE SEQUENCE [LARGE SCALE GENOMIC DNA]</scope>
    <source>
        <strain evidence="5">Pc</strain>
    </source>
</reference>
<dbReference type="InterPro" id="IPR030844">
    <property type="entry name" value="PAN3"/>
</dbReference>
<dbReference type="VEuPathDB" id="FungiDB:H257_15196"/>
<feature type="region of interest" description="Disordered" evidence="3">
    <location>
        <begin position="58"/>
        <end position="78"/>
    </location>
</feature>